<proteinExistence type="predicted"/>
<protein>
    <submittedName>
        <fullName evidence="1">Uncharacterized protein</fullName>
    </submittedName>
</protein>
<name>A0A1E2VBV7_9GAMM</name>
<organism evidence="1 2">
    <name type="scientific">Terasakiispira papahanaumokuakeensis</name>
    <dbReference type="NCBI Taxonomy" id="197479"/>
    <lineage>
        <taxon>Bacteria</taxon>
        <taxon>Pseudomonadati</taxon>
        <taxon>Pseudomonadota</taxon>
        <taxon>Gammaproteobacteria</taxon>
        <taxon>Oceanospirillales</taxon>
        <taxon>Terasakiispira</taxon>
    </lineage>
</organism>
<sequence length="135" mass="14904">MRIENVYARNLKAQESLNVSLHAARGAEFALLLSLMGATLYAPDMGDSDLEPDEFMRELACLVNAEMGLAFYNGDGAYFSWLRALSEEYPMLQHLTAMKSKDTPSPHQVASTYAANAMPDTQTVVQQINQIRTAA</sequence>
<reference evidence="1 2" key="1">
    <citation type="submission" date="2016-08" db="EMBL/GenBank/DDBJ databases">
        <authorList>
            <person name="Seilhamer J.J."/>
        </authorList>
    </citation>
    <scope>NUCLEOTIDE SEQUENCE [LARGE SCALE GENOMIC DNA]</scope>
    <source>
        <strain evidence="1 2">PH27A</strain>
    </source>
</reference>
<accession>A0A1E2VBV7</accession>
<comment type="caution">
    <text evidence="1">The sequence shown here is derived from an EMBL/GenBank/DDBJ whole genome shotgun (WGS) entry which is preliminary data.</text>
</comment>
<evidence type="ECO:0000313" key="2">
    <source>
        <dbReference type="Proteomes" id="UP000094291"/>
    </source>
</evidence>
<dbReference type="OrthoDB" id="6117529at2"/>
<evidence type="ECO:0000313" key="1">
    <source>
        <dbReference type="EMBL" id="ODC04332.1"/>
    </source>
</evidence>
<dbReference type="Proteomes" id="UP000094291">
    <property type="component" value="Unassembled WGS sequence"/>
</dbReference>
<dbReference type="AlphaFoldDB" id="A0A1E2VBV7"/>
<dbReference type="RefSeq" id="WP_068999314.1">
    <property type="nucleotide sequence ID" value="NZ_MDTQ01000001.1"/>
</dbReference>
<dbReference type="EMBL" id="MDTQ01000001">
    <property type="protein sequence ID" value="ODC04332.1"/>
    <property type="molecule type" value="Genomic_DNA"/>
</dbReference>
<keyword evidence="2" id="KW-1185">Reference proteome</keyword>
<gene>
    <name evidence="1" type="ORF">BFW38_13120</name>
</gene>